<evidence type="ECO:0000313" key="1">
    <source>
        <dbReference type="EMBL" id="CDW36693.1"/>
    </source>
</evidence>
<feature type="non-terminal residue" evidence="1">
    <location>
        <position position="1"/>
    </location>
</feature>
<proteinExistence type="predicted"/>
<organism evidence="1">
    <name type="scientific">Lepeophtheirus salmonis</name>
    <name type="common">Salmon louse</name>
    <name type="synonym">Caligus salmonis</name>
    <dbReference type="NCBI Taxonomy" id="72036"/>
    <lineage>
        <taxon>Eukaryota</taxon>
        <taxon>Metazoa</taxon>
        <taxon>Ecdysozoa</taxon>
        <taxon>Arthropoda</taxon>
        <taxon>Crustacea</taxon>
        <taxon>Multicrustacea</taxon>
        <taxon>Hexanauplia</taxon>
        <taxon>Copepoda</taxon>
        <taxon>Siphonostomatoida</taxon>
        <taxon>Caligidae</taxon>
        <taxon>Lepeophtheirus</taxon>
    </lineage>
</organism>
<name>A0A0K2UEM4_LEPSM</name>
<dbReference type="EMBL" id="HACA01019332">
    <property type="protein sequence ID" value="CDW36693.1"/>
    <property type="molecule type" value="Transcribed_RNA"/>
</dbReference>
<sequence>ITSILKQCCTLKTFHCRLKVNGYYYVLNVERMTEQSWILVVLLLFQETYGLTDPRKELLQRERKYRETPSNFYRERSKISLHPVEERNDTFSNLFKHRQPTFEELYYSLPLVEQNHFNIYKQLMEHPQYPQKYKVPRRSRPISRPISLQKILKRNGLSISKFSTGPILQNLAYEQPSSSKTFKQSNHPYILKYDDYDFNEMNENYGKGEESETGSPSSFFPSVFQNWFEPTPSSKSKTYSKTLLRPQIDNGLYEKISTRDSGYTFAETALLALKLVAKAIDFYRTVKPYLE</sequence>
<reference evidence="1" key="1">
    <citation type="submission" date="2014-05" db="EMBL/GenBank/DDBJ databases">
        <authorList>
            <person name="Chronopoulou M."/>
        </authorList>
    </citation>
    <scope>NUCLEOTIDE SEQUENCE</scope>
    <source>
        <tissue evidence="1">Whole organism</tissue>
    </source>
</reference>
<dbReference type="AlphaFoldDB" id="A0A0K2UEM4"/>
<protein>
    <submittedName>
        <fullName evidence="1">Uncharacterized protein</fullName>
    </submittedName>
</protein>
<accession>A0A0K2UEM4</accession>